<dbReference type="Pfam" id="PF09700">
    <property type="entry name" value="Cas_Cmr3"/>
    <property type="match status" value="1"/>
</dbReference>
<dbReference type="InterPro" id="IPR019117">
    <property type="entry name" value="CRISPR-assoc_protein_Cmr3"/>
</dbReference>
<dbReference type="PATRIC" id="fig|771875.3.peg.1553"/>
<dbReference type="Gene3D" id="2.60.40.4350">
    <property type="match status" value="1"/>
</dbReference>
<accession>H9UDL0</accession>
<dbReference type="AlphaFoldDB" id="H9UDL0"/>
<dbReference type="STRING" id="771875.Ferpe_1535"/>
<keyword evidence="2" id="KW-1185">Reference proteome</keyword>
<reference evidence="1" key="1">
    <citation type="submission" date="2012-03" db="EMBL/GenBank/DDBJ databases">
        <title>Complete sequence of Fervidobacterium pennivorans DSM 9078.</title>
        <authorList>
            <consortium name="US DOE Joint Genome Institute"/>
            <person name="Lucas S."/>
            <person name="Han J."/>
            <person name="Lapidus A."/>
            <person name="Cheng J.-F."/>
            <person name="Goodwin L."/>
            <person name="Pitluck S."/>
            <person name="Peters L."/>
            <person name="Ovchinnikova G."/>
            <person name="Lu M."/>
            <person name="Detter J.C."/>
            <person name="Han C."/>
            <person name="Tapia R."/>
            <person name="Land M."/>
            <person name="Hauser L."/>
            <person name="Kyrpides N."/>
            <person name="Ivanova N."/>
            <person name="Pagani I."/>
            <person name="Noll K.M."/>
            <person name="Woyke T."/>
        </authorList>
    </citation>
    <scope>NUCLEOTIDE SEQUENCE</scope>
    <source>
        <strain evidence="1">DSM 9078</strain>
    </source>
</reference>
<dbReference type="RefSeq" id="WP_014452039.1">
    <property type="nucleotide sequence ID" value="NC_017095.1"/>
</dbReference>
<gene>
    <name evidence="1" type="ordered locus">Ferpe_1535</name>
</gene>
<dbReference type="HOGENOM" id="CLU_044328_1_0_0"/>
<evidence type="ECO:0000313" key="1">
    <source>
        <dbReference type="EMBL" id="AFG35603.1"/>
    </source>
</evidence>
<organism evidence="1 2">
    <name type="scientific">Fervidobacterium pennivorans (strain DSM 9078 / Ven5)</name>
    <dbReference type="NCBI Taxonomy" id="771875"/>
    <lineage>
        <taxon>Bacteria</taxon>
        <taxon>Thermotogati</taxon>
        <taxon>Thermotogota</taxon>
        <taxon>Thermotogae</taxon>
        <taxon>Thermotogales</taxon>
        <taxon>Fervidobacteriaceae</taxon>
        <taxon>Fervidobacterium</taxon>
    </lineage>
</organism>
<dbReference type="NCBIfam" id="TIGR01888">
    <property type="entry name" value="cas_cmr3"/>
    <property type="match status" value="1"/>
</dbReference>
<dbReference type="Proteomes" id="UP000007384">
    <property type="component" value="Chromosome"/>
</dbReference>
<proteinExistence type="predicted"/>
<protein>
    <submittedName>
        <fullName evidence="1">CRISPR-associated protein, Cmr3 family</fullName>
    </submittedName>
</protein>
<name>H9UDL0_FERPD</name>
<dbReference type="Gene3D" id="3.30.70.2940">
    <property type="match status" value="1"/>
</dbReference>
<dbReference type="OrthoDB" id="37392at2"/>
<dbReference type="InterPro" id="IPR010165">
    <property type="entry name" value="CRISPR-Cmr3_IIIB"/>
</dbReference>
<evidence type="ECO:0000313" key="2">
    <source>
        <dbReference type="Proteomes" id="UP000007384"/>
    </source>
</evidence>
<dbReference type="KEGG" id="fpe:Ferpe_1535"/>
<dbReference type="eggNOG" id="COG1769">
    <property type="taxonomic scope" value="Bacteria"/>
</dbReference>
<sequence>MSKEYYFVYFEPEEWVAFREVKQFGSGGYAQTVYPSPYPFYGAIRSAILKAHGIELQYHKKPNIPKQLQELVGDENNPGKIKLIGPFIYSEENGQKKHYFPAPKNVYLKQNNEEKQYKRMQYFEAETKVGNFTLKGLAWIPEMINIEKAEEVYIELRELEKYKQGQSFKLSSPKNFVIESKVGIALEKDYKKVRESMLYTMNVYRFKNGGFFMITDSKETVQELEKLEGVFLGAKQKWARISVEKVTTTLFDKPENTDYEQTAIMLITPAIYDGGVAPSDLKFGSSQILAIASGKKMVISGWDYAFGRPKPIYHAVAPGTVYYLENIPSETDVIKKSKHNLFGFGSFIYTTYEKFKANIQ</sequence>
<dbReference type="EMBL" id="CP003260">
    <property type="protein sequence ID" value="AFG35603.1"/>
    <property type="molecule type" value="Genomic_DNA"/>
</dbReference>